<dbReference type="EMBL" id="NJHN03000085">
    <property type="protein sequence ID" value="KAH9416895.1"/>
    <property type="molecule type" value="Genomic_DNA"/>
</dbReference>
<evidence type="ECO:0000313" key="3">
    <source>
        <dbReference type="Proteomes" id="UP000887458"/>
    </source>
</evidence>
<accession>A0ABQ8J3E8</accession>
<reference evidence="2 3" key="1">
    <citation type="journal article" date="2018" name="J. Allergy Clin. Immunol.">
        <title>High-quality assembly of Dermatophagoides pteronyssinus genome and transcriptome reveals a wide range of novel allergens.</title>
        <authorList>
            <person name="Liu X.Y."/>
            <person name="Yang K.Y."/>
            <person name="Wang M.Q."/>
            <person name="Kwok J.S."/>
            <person name="Zeng X."/>
            <person name="Yang Z."/>
            <person name="Xiao X.J."/>
            <person name="Lau C.P."/>
            <person name="Li Y."/>
            <person name="Huang Z.M."/>
            <person name="Ba J.G."/>
            <person name="Yim A.K."/>
            <person name="Ouyang C.Y."/>
            <person name="Ngai S.M."/>
            <person name="Chan T.F."/>
            <person name="Leung E.L."/>
            <person name="Liu L."/>
            <person name="Liu Z.G."/>
            <person name="Tsui S.K."/>
        </authorList>
    </citation>
    <scope>NUCLEOTIDE SEQUENCE [LARGE SCALE GENOMIC DNA]</scope>
    <source>
        <strain evidence="2">Derp</strain>
    </source>
</reference>
<evidence type="ECO:0000256" key="1">
    <source>
        <dbReference type="SAM" id="Phobius"/>
    </source>
</evidence>
<proteinExistence type="predicted"/>
<evidence type="ECO:0000313" key="2">
    <source>
        <dbReference type="EMBL" id="KAH9416895.1"/>
    </source>
</evidence>
<feature type="transmembrane region" description="Helical" evidence="1">
    <location>
        <begin position="78"/>
        <end position="98"/>
    </location>
</feature>
<gene>
    <name evidence="2" type="ORF">DERP_013866</name>
</gene>
<keyword evidence="1" id="KW-1133">Transmembrane helix</keyword>
<reference evidence="2 3" key="2">
    <citation type="journal article" date="2022" name="Mol. Biol. Evol.">
        <title>Comparative Genomics Reveals Insights into the Divergent Evolution of Astigmatic Mites and Household Pest Adaptations.</title>
        <authorList>
            <person name="Xiong Q."/>
            <person name="Wan A.T."/>
            <person name="Liu X."/>
            <person name="Fung C.S."/>
            <person name="Xiao X."/>
            <person name="Malainual N."/>
            <person name="Hou J."/>
            <person name="Wang L."/>
            <person name="Wang M."/>
            <person name="Yang K.Y."/>
            <person name="Cui Y."/>
            <person name="Leung E.L."/>
            <person name="Nong W."/>
            <person name="Shin S.K."/>
            <person name="Au S.W."/>
            <person name="Jeong K.Y."/>
            <person name="Chew F.T."/>
            <person name="Hui J.H."/>
            <person name="Leung T.F."/>
            <person name="Tungtrongchitr A."/>
            <person name="Zhong N."/>
            <person name="Liu Z."/>
            <person name="Tsui S.K."/>
        </authorList>
    </citation>
    <scope>NUCLEOTIDE SEQUENCE [LARGE SCALE GENOMIC DNA]</scope>
    <source>
        <strain evidence="2">Derp</strain>
    </source>
</reference>
<sequence>MILTDVTMVEINHTMIIFRLSDYNQRNDGNNNKKKHHLETGANFAFAFANDGSSLFSAPPVNVPVGSKISPSYVTTRFIIPLAKAIFLAIFILGQTIVSPNTYFIAFFNSPSNETKLIA</sequence>
<dbReference type="Proteomes" id="UP000887458">
    <property type="component" value="Unassembled WGS sequence"/>
</dbReference>
<keyword evidence="1" id="KW-0472">Membrane</keyword>
<protein>
    <submittedName>
        <fullName evidence="2">Uncharacterized protein</fullName>
    </submittedName>
</protein>
<name>A0ABQ8J3E8_DERPT</name>
<comment type="caution">
    <text evidence="2">The sequence shown here is derived from an EMBL/GenBank/DDBJ whole genome shotgun (WGS) entry which is preliminary data.</text>
</comment>
<organism evidence="2 3">
    <name type="scientific">Dermatophagoides pteronyssinus</name>
    <name type="common">European house dust mite</name>
    <dbReference type="NCBI Taxonomy" id="6956"/>
    <lineage>
        <taxon>Eukaryota</taxon>
        <taxon>Metazoa</taxon>
        <taxon>Ecdysozoa</taxon>
        <taxon>Arthropoda</taxon>
        <taxon>Chelicerata</taxon>
        <taxon>Arachnida</taxon>
        <taxon>Acari</taxon>
        <taxon>Acariformes</taxon>
        <taxon>Sarcoptiformes</taxon>
        <taxon>Astigmata</taxon>
        <taxon>Psoroptidia</taxon>
        <taxon>Analgoidea</taxon>
        <taxon>Pyroglyphidae</taxon>
        <taxon>Dermatophagoidinae</taxon>
        <taxon>Dermatophagoides</taxon>
    </lineage>
</organism>
<keyword evidence="3" id="KW-1185">Reference proteome</keyword>
<keyword evidence="1" id="KW-0812">Transmembrane</keyword>